<dbReference type="GeneID" id="25910757"/>
<dbReference type="EMBL" id="KQ242780">
    <property type="protein sequence ID" value="KNC77288.1"/>
    <property type="molecule type" value="Genomic_DNA"/>
</dbReference>
<keyword evidence="2" id="KW-1185">Reference proteome</keyword>
<dbReference type="Proteomes" id="UP000054560">
    <property type="component" value="Unassembled WGS sequence"/>
</dbReference>
<name>A0A0L0FMM9_9EUKA</name>
<dbReference type="Gene3D" id="1.10.3630.10">
    <property type="entry name" value="yeast vps74-n-term truncation variant domain like"/>
    <property type="match status" value="1"/>
</dbReference>
<accession>A0A0L0FMM9</accession>
<dbReference type="RefSeq" id="XP_014151190.1">
    <property type="nucleotide sequence ID" value="XM_014295715.1"/>
</dbReference>
<organism evidence="1 2">
    <name type="scientific">Sphaeroforma arctica JP610</name>
    <dbReference type="NCBI Taxonomy" id="667725"/>
    <lineage>
        <taxon>Eukaryota</taxon>
        <taxon>Ichthyosporea</taxon>
        <taxon>Ichthyophonida</taxon>
        <taxon>Sphaeroforma</taxon>
    </lineage>
</organism>
<dbReference type="AlphaFoldDB" id="A0A0L0FMM9"/>
<reference evidence="1 2" key="1">
    <citation type="submission" date="2011-02" db="EMBL/GenBank/DDBJ databases">
        <title>The Genome Sequence of Sphaeroforma arctica JP610.</title>
        <authorList>
            <consortium name="The Broad Institute Genome Sequencing Platform"/>
            <person name="Russ C."/>
            <person name="Cuomo C."/>
            <person name="Young S.K."/>
            <person name="Zeng Q."/>
            <person name="Gargeya S."/>
            <person name="Alvarado L."/>
            <person name="Berlin A."/>
            <person name="Chapman S.B."/>
            <person name="Chen Z."/>
            <person name="Freedman E."/>
            <person name="Gellesch M."/>
            <person name="Goldberg J."/>
            <person name="Griggs A."/>
            <person name="Gujja S."/>
            <person name="Heilman E."/>
            <person name="Heiman D."/>
            <person name="Howarth C."/>
            <person name="Mehta T."/>
            <person name="Neiman D."/>
            <person name="Pearson M."/>
            <person name="Roberts A."/>
            <person name="Saif S."/>
            <person name="Shea T."/>
            <person name="Shenoy N."/>
            <person name="Sisk P."/>
            <person name="Stolte C."/>
            <person name="Sykes S."/>
            <person name="White J."/>
            <person name="Yandava C."/>
            <person name="Burger G."/>
            <person name="Gray M.W."/>
            <person name="Holland P.W.H."/>
            <person name="King N."/>
            <person name="Lang F.B.F."/>
            <person name="Roger A.J."/>
            <person name="Ruiz-Trillo I."/>
            <person name="Haas B."/>
            <person name="Nusbaum C."/>
            <person name="Birren B."/>
        </authorList>
    </citation>
    <scope>NUCLEOTIDE SEQUENCE [LARGE SCALE GENOMIC DNA]</scope>
    <source>
        <strain evidence="1 2">JP610</strain>
    </source>
</reference>
<gene>
    <name evidence="1" type="ORF">SARC_10253</name>
</gene>
<evidence type="ECO:0000313" key="1">
    <source>
        <dbReference type="EMBL" id="KNC77288.1"/>
    </source>
</evidence>
<sequence length="250" mass="28448">MGNPSDVPPDYRADGPNLMEICVLLMIKIRGEKLKSKADKKIRSTAILQGVLDGMFSQYEMRGTNVYLKTIDSPSSVVKDRKDELIARLSDCLSADRHPRLATAWVGRLEGGLVLKGDHQFPDIEKRVAEVLVHKGLLIDEKRTFSTTYKVLPAGNEAVKQIIELTRQVVTTQYQDEYAVAVMTVYKIVDPQLHSLHLGRSKEHEAYQRVDELFKTRPVHKCMAETYGIRTGWGILWFFNPKNLLPPMPW</sequence>
<evidence type="ECO:0000313" key="2">
    <source>
        <dbReference type="Proteomes" id="UP000054560"/>
    </source>
</evidence>
<protein>
    <submittedName>
        <fullName evidence="1">Uncharacterized protein</fullName>
    </submittedName>
</protein>
<proteinExistence type="predicted"/>
<dbReference type="InterPro" id="IPR038261">
    <property type="entry name" value="GPP34-like_sf"/>
</dbReference>